<keyword evidence="1 3" id="KW-0238">DNA-binding</keyword>
<dbReference type="Pfam" id="PF00072">
    <property type="entry name" value="Response_reg"/>
    <property type="match status" value="1"/>
</dbReference>
<dbReference type="Gene3D" id="3.40.50.2300">
    <property type="match status" value="1"/>
</dbReference>
<dbReference type="GO" id="GO:0032993">
    <property type="term" value="C:protein-DNA complex"/>
    <property type="evidence" value="ECO:0007669"/>
    <property type="project" value="TreeGrafter"/>
</dbReference>
<evidence type="ECO:0000259" key="5">
    <source>
        <dbReference type="PROSITE" id="PS51755"/>
    </source>
</evidence>
<evidence type="ECO:0000259" key="4">
    <source>
        <dbReference type="PROSITE" id="PS50110"/>
    </source>
</evidence>
<dbReference type="AlphaFoldDB" id="A0A2S7VJK1"/>
<dbReference type="EMBL" id="MSCJ01000003">
    <property type="protein sequence ID" value="PQJ61942.1"/>
    <property type="molecule type" value="Genomic_DNA"/>
</dbReference>
<feature type="DNA-binding region" description="OmpR/PhoB-type" evidence="3">
    <location>
        <begin position="130"/>
        <end position="229"/>
    </location>
</feature>
<accession>A0A2S7VJK1</accession>
<feature type="domain" description="Response regulatory" evidence="4">
    <location>
        <begin position="6"/>
        <end position="119"/>
    </location>
</feature>
<dbReference type="Gene3D" id="1.10.10.10">
    <property type="entry name" value="Winged helix-like DNA-binding domain superfamily/Winged helix DNA-binding domain"/>
    <property type="match status" value="1"/>
</dbReference>
<evidence type="ECO:0000256" key="3">
    <source>
        <dbReference type="PROSITE-ProRule" id="PRU01091"/>
    </source>
</evidence>
<dbReference type="PANTHER" id="PTHR48111">
    <property type="entry name" value="REGULATOR OF RPOS"/>
    <property type="match status" value="1"/>
</dbReference>
<dbReference type="Proteomes" id="UP000238730">
    <property type="component" value="Unassembled WGS sequence"/>
</dbReference>
<dbReference type="PANTHER" id="PTHR48111:SF50">
    <property type="entry name" value="KDP OPERON TRANSCRIPTIONAL REGULATORY PROTEIN KDPE"/>
    <property type="match status" value="1"/>
</dbReference>
<dbReference type="GO" id="GO:0005829">
    <property type="term" value="C:cytosol"/>
    <property type="evidence" value="ECO:0007669"/>
    <property type="project" value="TreeGrafter"/>
</dbReference>
<sequence length="235" mass="26531">MNSDTKILVIEDEAPIRRFLDILTTGHGYSVKTVETAQEGLKQIVTWNPHLVLLDLGLPDADGLEFTKELRTWTETPIIVISARDKEADKVQALDAGANDYLTKPFGSEELLARIRVALRLHSHSTATEVSQYRFGDVLLDMAMQTVMYNGESIKLTPKEYKILTLLAKNMGKVLTHKQILKEVWGGNYTEHAHYVRIHIAQLRHKIEKSPAQPQYIITENGVGYRLINGEIADN</sequence>
<reference evidence="6 7" key="1">
    <citation type="submission" date="2016-12" db="EMBL/GenBank/DDBJ databases">
        <title>Diversity of luminous bacteria.</title>
        <authorList>
            <person name="Yoshizawa S."/>
            <person name="Kogure K."/>
        </authorList>
    </citation>
    <scope>NUCLEOTIDE SEQUENCE [LARGE SCALE GENOMIC DNA]</scope>
    <source>
        <strain evidence="6 7">LC1-200</strain>
    </source>
</reference>
<dbReference type="InterPro" id="IPR001789">
    <property type="entry name" value="Sig_transdc_resp-reg_receiver"/>
</dbReference>
<feature type="modified residue" description="4-aspartylphosphate" evidence="2">
    <location>
        <position position="55"/>
    </location>
</feature>
<dbReference type="GO" id="GO:0000156">
    <property type="term" value="F:phosphorelay response regulator activity"/>
    <property type="evidence" value="ECO:0007669"/>
    <property type="project" value="TreeGrafter"/>
</dbReference>
<proteinExistence type="predicted"/>
<keyword evidence="2" id="KW-0597">Phosphoprotein</keyword>
<evidence type="ECO:0000256" key="1">
    <source>
        <dbReference type="ARBA" id="ARBA00023125"/>
    </source>
</evidence>
<dbReference type="Gene3D" id="6.10.250.690">
    <property type="match status" value="1"/>
</dbReference>
<dbReference type="InterPro" id="IPR036388">
    <property type="entry name" value="WH-like_DNA-bd_sf"/>
</dbReference>
<dbReference type="SMART" id="SM00862">
    <property type="entry name" value="Trans_reg_C"/>
    <property type="match status" value="1"/>
</dbReference>
<dbReference type="SUPFAM" id="SSF52172">
    <property type="entry name" value="CheY-like"/>
    <property type="match status" value="1"/>
</dbReference>
<dbReference type="CDD" id="cd17620">
    <property type="entry name" value="REC_OmpR_KdpE-like"/>
    <property type="match status" value="1"/>
</dbReference>
<dbReference type="CDD" id="cd00383">
    <property type="entry name" value="trans_reg_C"/>
    <property type="match status" value="1"/>
</dbReference>
<dbReference type="GO" id="GO:0000976">
    <property type="term" value="F:transcription cis-regulatory region binding"/>
    <property type="evidence" value="ECO:0007669"/>
    <property type="project" value="TreeGrafter"/>
</dbReference>
<protein>
    <submittedName>
        <fullName evidence="6">DNA-binding response regulator</fullName>
    </submittedName>
</protein>
<dbReference type="InterPro" id="IPR011006">
    <property type="entry name" value="CheY-like_superfamily"/>
</dbReference>
<dbReference type="FunFam" id="1.10.10.10:FF:000210">
    <property type="entry name" value="Winged-helix transcriptional response regulator KdpE"/>
    <property type="match status" value="1"/>
</dbReference>
<dbReference type="Pfam" id="PF00486">
    <property type="entry name" value="Trans_reg_C"/>
    <property type="match status" value="1"/>
</dbReference>
<gene>
    <name evidence="6" type="ORF">BTO08_16900</name>
</gene>
<feature type="domain" description="OmpR/PhoB-type" evidence="5">
    <location>
        <begin position="130"/>
        <end position="229"/>
    </location>
</feature>
<dbReference type="PROSITE" id="PS50110">
    <property type="entry name" value="RESPONSE_REGULATORY"/>
    <property type="match status" value="1"/>
</dbReference>
<evidence type="ECO:0000313" key="7">
    <source>
        <dbReference type="Proteomes" id="UP000238730"/>
    </source>
</evidence>
<dbReference type="GO" id="GO:0006355">
    <property type="term" value="P:regulation of DNA-templated transcription"/>
    <property type="evidence" value="ECO:0007669"/>
    <property type="project" value="InterPro"/>
</dbReference>
<dbReference type="SMART" id="SM00448">
    <property type="entry name" value="REC"/>
    <property type="match status" value="1"/>
</dbReference>
<dbReference type="OrthoDB" id="9802426at2"/>
<organism evidence="6 7">
    <name type="scientific">Photobacterium angustum</name>
    <dbReference type="NCBI Taxonomy" id="661"/>
    <lineage>
        <taxon>Bacteria</taxon>
        <taxon>Pseudomonadati</taxon>
        <taxon>Pseudomonadota</taxon>
        <taxon>Gammaproteobacteria</taxon>
        <taxon>Vibrionales</taxon>
        <taxon>Vibrionaceae</taxon>
        <taxon>Photobacterium</taxon>
    </lineage>
</organism>
<dbReference type="RefSeq" id="WP_105061784.1">
    <property type="nucleotide sequence ID" value="NZ_MSCJ01000003.1"/>
</dbReference>
<evidence type="ECO:0000313" key="6">
    <source>
        <dbReference type="EMBL" id="PQJ61942.1"/>
    </source>
</evidence>
<comment type="caution">
    <text evidence="6">The sequence shown here is derived from an EMBL/GenBank/DDBJ whole genome shotgun (WGS) entry which is preliminary data.</text>
</comment>
<name>A0A2S7VJK1_PHOAN</name>
<dbReference type="InterPro" id="IPR001867">
    <property type="entry name" value="OmpR/PhoB-type_DNA-bd"/>
</dbReference>
<evidence type="ECO:0000256" key="2">
    <source>
        <dbReference type="PROSITE-ProRule" id="PRU00169"/>
    </source>
</evidence>
<dbReference type="InterPro" id="IPR039420">
    <property type="entry name" value="WalR-like"/>
</dbReference>
<dbReference type="PROSITE" id="PS51755">
    <property type="entry name" value="OMPR_PHOB"/>
    <property type="match status" value="1"/>
</dbReference>